<organism evidence="1 2">
    <name type="scientific">Paraburkholderia elongata</name>
    <dbReference type="NCBI Taxonomy" id="2675747"/>
    <lineage>
        <taxon>Bacteria</taxon>
        <taxon>Pseudomonadati</taxon>
        <taxon>Pseudomonadota</taxon>
        <taxon>Betaproteobacteria</taxon>
        <taxon>Burkholderiales</taxon>
        <taxon>Burkholderiaceae</taxon>
        <taxon>Paraburkholderia</taxon>
    </lineage>
</organism>
<accession>A0A972NZ78</accession>
<dbReference type="SUPFAM" id="SSF53474">
    <property type="entry name" value="alpha/beta-Hydrolases"/>
    <property type="match status" value="1"/>
</dbReference>
<dbReference type="AlphaFoldDB" id="A0A972NZ78"/>
<comment type="caution">
    <text evidence="1">The sequence shown here is derived from an EMBL/GenBank/DDBJ whole genome shotgun (WGS) entry which is preliminary data.</text>
</comment>
<sequence>MAAFHCSSVSFSFDRFGLRDRPWQLADRALRKTIRTVQVEFTRTGKPVAKGLPVWPIFDPAAPRVMALDDAIGVMQKPWLEHLRFWEAHYAARRVATYPTE</sequence>
<dbReference type="EMBL" id="WOEZ01000345">
    <property type="protein sequence ID" value="NPT62583.1"/>
    <property type="molecule type" value="Genomic_DNA"/>
</dbReference>
<keyword evidence="2" id="KW-1185">Reference proteome</keyword>
<dbReference type="Proteomes" id="UP000655523">
    <property type="component" value="Unassembled WGS sequence"/>
</dbReference>
<protein>
    <submittedName>
        <fullName evidence="1">Carboxylesterase family protein</fullName>
    </submittedName>
</protein>
<reference evidence="1 2" key="1">
    <citation type="submission" date="2019-11" db="EMBL/GenBank/DDBJ databases">
        <title>Metabolism of dissolved organic matter in forest soils.</title>
        <authorList>
            <person name="Cyle K.T."/>
            <person name="Wilhelm R.C."/>
            <person name="Martinez C.E."/>
        </authorList>
    </citation>
    <scope>NUCLEOTIDE SEQUENCE [LARGE SCALE GENOMIC DNA]</scope>
    <source>
        <strain evidence="1 2">5N</strain>
    </source>
</reference>
<evidence type="ECO:0000313" key="1">
    <source>
        <dbReference type="EMBL" id="NPT62583.1"/>
    </source>
</evidence>
<evidence type="ECO:0000313" key="2">
    <source>
        <dbReference type="Proteomes" id="UP000655523"/>
    </source>
</evidence>
<dbReference type="InterPro" id="IPR029058">
    <property type="entry name" value="AB_hydrolase_fold"/>
</dbReference>
<proteinExistence type="predicted"/>
<name>A0A972NZ78_9BURK</name>
<gene>
    <name evidence="1" type="ORF">GNZ13_50945</name>
</gene>
<dbReference type="Gene3D" id="3.40.50.1820">
    <property type="entry name" value="alpha/beta hydrolase"/>
    <property type="match status" value="1"/>
</dbReference>